<accession>A0A1Y6LRI8</accession>
<reference evidence="25 26" key="1">
    <citation type="submission" date="2016-10" db="EMBL/GenBank/DDBJ databases">
        <authorList>
            <person name="Varghese N."/>
        </authorList>
    </citation>
    <scope>NUCLEOTIDE SEQUENCE [LARGE SCALE GENOMIC DNA]</scope>
</reference>
<dbReference type="InterPro" id="IPR020056">
    <property type="entry name" value="Rbsml_bL25/Gln-tRNA_synth_N"/>
</dbReference>
<dbReference type="Gene3D" id="1.20.1050.10">
    <property type="match status" value="1"/>
</dbReference>
<dbReference type="InterPro" id="IPR014729">
    <property type="entry name" value="Rossmann-like_a/b/a_fold"/>
</dbReference>
<dbReference type="InterPro" id="IPR020059">
    <property type="entry name" value="Glu/Gln-tRNA-synth_Ib_codon-bd"/>
</dbReference>
<comment type="similarity">
    <text evidence="3">Belongs to the class-I aminoacyl-tRNA synthetase family. Glutamate--tRNA ligase type 2 subfamily.</text>
</comment>
<dbReference type="InterPro" id="IPR001412">
    <property type="entry name" value="aa-tRNA-synth_I_CS"/>
</dbReference>
<dbReference type="Pfam" id="PF03901">
    <property type="entry name" value="Glyco_transf_22"/>
    <property type="match status" value="1"/>
</dbReference>
<evidence type="ECO:0000256" key="6">
    <source>
        <dbReference type="ARBA" id="ARBA00022553"/>
    </source>
</evidence>
<keyword evidence="12" id="KW-0256">Endoplasmic reticulum</keyword>
<dbReference type="FunFam" id="2.40.240.10:FF:000004">
    <property type="entry name" value="Glutamyl-tRNA synthetase, cytoplasmic"/>
    <property type="match status" value="1"/>
</dbReference>
<dbReference type="NCBIfam" id="TIGR00463">
    <property type="entry name" value="gltX_arch"/>
    <property type="match status" value="1"/>
</dbReference>
<feature type="transmembrane region" description="Helical" evidence="20">
    <location>
        <begin position="141"/>
        <end position="160"/>
    </location>
</feature>
<dbReference type="HAMAP" id="MF_02076">
    <property type="entry name" value="Glu_tRNA_synth_type2"/>
    <property type="match status" value="1"/>
</dbReference>
<dbReference type="FunFam" id="3.40.50.620:FF:000037">
    <property type="entry name" value="Glutamine--tRNA ligase cytoplasmic"/>
    <property type="match status" value="1"/>
</dbReference>
<dbReference type="EMBL" id="LT882683">
    <property type="protein sequence ID" value="SMY26983.1"/>
    <property type="molecule type" value="Genomic_DNA"/>
</dbReference>
<dbReference type="Gene3D" id="2.40.240.10">
    <property type="entry name" value="Ribosomal Protein L25, Chain P"/>
    <property type="match status" value="1"/>
</dbReference>
<dbReference type="InterPro" id="IPR000924">
    <property type="entry name" value="Glu/Gln-tRNA-synth"/>
</dbReference>
<evidence type="ECO:0000256" key="21">
    <source>
        <dbReference type="SAM" id="SignalP"/>
    </source>
</evidence>
<keyword evidence="13" id="KW-0067">ATP-binding</keyword>
<keyword evidence="8" id="KW-0328">Glycosyltransferase</keyword>
<protein>
    <recommendedName>
        <fullName evidence="4">glutamate--tRNA ligase</fullName>
        <ecNumber evidence="4">6.1.1.17</ecNumber>
    </recommendedName>
    <alternativeName>
        <fullName evidence="18">Glutamyl-tRNA synthetase</fullName>
    </alternativeName>
</protein>
<organism evidence="25 26">
    <name type="scientific">Zymoseptoria tritici ST99CH_1A5</name>
    <dbReference type="NCBI Taxonomy" id="1276529"/>
    <lineage>
        <taxon>Eukaryota</taxon>
        <taxon>Fungi</taxon>
        <taxon>Dikarya</taxon>
        <taxon>Ascomycota</taxon>
        <taxon>Pezizomycotina</taxon>
        <taxon>Dothideomycetes</taxon>
        <taxon>Dothideomycetidae</taxon>
        <taxon>Mycosphaerellales</taxon>
        <taxon>Mycosphaerellaceae</taxon>
        <taxon>Zymoseptoria</taxon>
    </lineage>
</organism>
<dbReference type="GO" id="GO:0017102">
    <property type="term" value="C:methionyl glutamyl tRNA synthetase complex"/>
    <property type="evidence" value="ECO:0007669"/>
    <property type="project" value="TreeGrafter"/>
</dbReference>
<keyword evidence="5" id="KW-0963">Cytoplasm</keyword>
<evidence type="ECO:0000256" key="12">
    <source>
        <dbReference type="ARBA" id="ARBA00022824"/>
    </source>
</evidence>
<keyword evidence="16 20" id="KW-0472">Membrane</keyword>
<dbReference type="GO" id="GO:0005829">
    <property type="term" value="C:cytosol"/>
    <property type="evidence" value="ECO:0007669"/>
    <property type="project" value="TreeGrafter"/>
</dbReference>
<keyword evidence="17" id="KW-0030">Aminoacyl-tRNA synthetase</keyword>
<dbReference type="FunFam" id="1.10.1160.10:FF:000001">
    <property type="entry name" value="Glutamine--tRNA ligase"/>
    <property type="match status" value="1"/>
</dbReference>
<evidence type="ECO:0000256" key="11">
    <source>
        <dbReference type="ARBA" id="ARBA00022741"/>
    </source>
</evidence>
<keyword evidence="21" id="KW-0732">Signal</keyword>
<comment type="catalytic activity">
    <reaction evidence="19">
        <text>tRNA(Glu) + L-glutamate + ATP = L-glutamyl-tRNA(Glu) + AMP + diphosphate</text>
        <dbReference type="Rhea" id="RHEA:23540"/>
        <dbReference type="Rhea" id="RHEA-COMP:9663"/>
        <dbReference type="Rhea" id="RHEA-COMP:9680"/>
        <dbReference type="ChEBI" id="CHEBI:29985"/>
        <dbReference type="ChEBI" id="CHEBI:30616"/>
        <dbReference type="ChEBI" id="CHEBI:33019"/>
        <dbReference type="ChEBI" id="CHEBI:78442"/>
        <dbReference type="ChEBI" id="CHEBI:78520"/>
        <dbReference type="ChEBI" id="CHEBI:456215"/>
        <dbReference type="EC" id="6.1.1.17"/>
    </reaction>
</comment>
<dbReference type="GO" id="GO:0006424">
    <property type="term" value="P:glutamyl-tRNA aminoacylation"/>
    <property type="evidence" value="ECO:0007669"/>
    <property type="project" value="InterPro"/>
</dbReference>
<dbReference type="Pfam" id="PF00749">
    <property type="entry name" value="tRNA-synt_1c"/>
    <property type="match status" value="1"/>
</dbReference>
<feature type="domain" description="tRNA synthetases class I (E and Q) anti-codon binding" evidence="24">
    <location>
        <begin position="1045"/>
        <end position="1118"/>
    </location>
</feature>
<feature type="transmembrane region" description="Helical" evidence="20">
    <location>
        <begin position="342"/>
        <end position="361"/>
    </location>
</feature>
<evidence type="ECO:0000259" key="23">
    <source>
        <dbReference type="Pfam" id="PF03950"/>
    </source>
</evidence>
<dbReference type="GO" id="GO:0005524">
    <property type="term" value="F:ATP binding"/>
    <property type="evidence" value="ECO:0007669"/>
    <property type="project" value="UniProtKB-KW"/>
</dbReference>
<dbReference type="EC" id="6.1.1.17" evidence="4"/>
<dbReference type="PANTHER" id="PTHR43097">
    <property type="entry name" value="GLUTAMINE-TRNA LIGASE"/>
    <property type="match status" value="1"/>
</dbReference>
<evidence type="ECO:0000313" key="25">
    <source>
        <dbReference type="EMBL" id="SMY26983.1"/>
    </source>
</evidence>
<dbReference type="Pfam" id="PF20974">
    <property type="entry name" value="tRNA-synt_1c_C2"/>
    <property type="match status" value="1"/>
</dbReference>
<evidence type="ECO:0000259" key="24">
    <source>
        <dbReference type="Pfam" id="PF20974"/>
    </source>
</evidence>
<evidence type="ECO:0000256" key="8">
    <source>
        <dbReference type="ARBA" id="ARBA00022676"/>
    </source>
</evidence>
<evidence type="ECO:0000256" key="7">
    <source>
        <dbReference type="ARBA" id="ARBA00022598"/>
    </source>
</evidence>
<comment type="subcellular location">
    <subcellularLocation>
        <location evidence="2">Cytoplasm</location>
    </subcellularLocation>
    <subcellularLocation>
        <location evidence="1">Endoplasmic reticulum membrane</location>
        <topology evidence="1">Multi-pass membrane protein</topology>
    </subcellularLocation>
</comment>
<evidence type="ECO:0000313" key="26">
    <source>
        <dbReference type="Proteomes" id="UP000215453"/>
    </source>
</evidence>
<feature type="transmembrane region" description="Helical" evidence="20">
    <location>
        <begin position="89"/>
        <end position="110"/>
    </location>
</feature>
<dbReference type="Gene3D" id="3.40.50.620">
    <property type="entry name" value="HUPs"/>
    <property type="match status" value="1"/>
</dbReference>
<feature type="transmembrane region" description="Helical" evidence="20">
    <location>
        <begin position="167"/>
        <end position="189"/>
    </location>
</feature>
<feature type="transmembrane region" description="Helical" evidence="20">
    <location>
        <begin position="60"/>
        <end position="77"/>
    </location>
</feature>
<dbReference type="InterPro" id="IPR020058">
    <property type="entry name" value="Glu/Gln-tRNA-synth_Ib_cat-dom"/>
</dbReference>
<feature type="signal peptide" evidence="21">
    <location>
        <begin position="1"/>
        <end position="17"/>
    </location>
</feature>
<dbReference type="PRINTS" id="PR00987">
    <property type="entry name" value="TRNASYNTHGLU"/>
</dbReference>
<evidence type="ECO:0000256" key="1">
    <source>
        <dbReference type="ARBA" id="ARBA00004477"/>
    </source>
</evidence>
<dbReference type="Proteomes" id="UP000215453">
    <property type="component" value="Chromosome 8"/>
</dbReference>
<dbReference type="FunFam" id="3.90.800.10:FF:000001">
    <property type="entry name" value="Glutamine--tRNA ligase"/>
    <property type="match status" value="1"/>
</dbReference>
<evidence type="ECO:0000259" key="22">
    <source>
        <dbReference type="Pfam" id="PF00749"/>
    </source>
</evidence>
<evidence type="ECO:0000256" key="13">
    <source>
        <dbReference type="ARBA" id="ARBA00022840"/>
    </source>
</evidence>
<dbReference type="InterPro" id="IPR036282">
    <property type="entry name" value="Glutathione-S-Trfase_C_sf"/>
</dbReference>
<evidence type="ECO:0000256" key="15">
    <source>
        <dbReference type="ARBA" id="ARBA00022989"/>
    </source>
</evidence>
<keyword evidence="15 20" id="KW-1133">Transmembrane helix</keyword>
<keyword evidence="14" id="KW-0648">Protein biosynthesis</keyword>
<feature type="chain" id="PRO_5012780238" description="glutamate--tRNA ligase" evidence="21">
    <location>
        <begin position="18"/>
        <end position="1138"/>
    </location>
</feature>
<evidence type="ECO:0000256" key="16">
    <source>
        <dbReference type="ARBA" id="ARBA00023136"/>
    </source>
</evidence>
<dbReference type="InterPro" id="IPR050132">
    <property type="entry name" value="Gln/Glu-tRNA_Ligase"/>
</dbReference>
<dbReference type="PROSITE" id="PS00178">
    <property type="entry name" value="AA_TRNA_LIGASE_I"/>
    <property type="match status" value="1"/>
</dbReference>
<keyword evidence="7" id="KW-0436">Ligase</keyword>
<feature type="domain" description="Glutamyl/glutaminyl-tRNA synthetase class Ib anti-codon binding" evidence="23">
    <location>
        <begin position="931"/>
        <end position="1009"/>
    </location>
</feature>
<evidence type="ECO:0000256" key="14">
    <source>
        <dbReference type="ARBA" id="ARBA00022917"/>
    </source>
</evidence>
<evidence type="ECO:0000256" key="19">
    <source>
        <dbReference type="ARBA" id="ARBA00048351"/>
    </source>
</evidence>
<dbReference type="SUPFAM" id="SSF47616">
    <property type="entry name" value="GST C-terminal domain-like"/>
    <property type="match status" value="1"/>
</dbReference>
<dbReference type="SUPFAM" id="SSF50715">
    <property type="entry name" value="Ribosomal protein L25-like"/>
    <property type="match status" value="1"/>
</dbReference>
<keyword evidence="9" id="KW-0808">Transferase</keyword>
<dbReference type="GO" id="GO:0005789">
    <property type="term" value="C:endoplasmic reticulum membrane"/>
    <property type="evidence" value="ECO:0007669"/>
    <property type="project" value="UniProtKB-SubCell"/>
</dbReference>
<dbReference type="PANTHER" id="PTHR43097:SF5">
    <property type="entry name" value="GLUTAMATE--TRNA LIGASE"/>
    <property type="match status" value="1"/>
</dbReference>
<dbReference type="InterPro" id="IPR004526">
    <property type="entry name" value="Glu-tRNA-synth_arc/euk"/>
</dbReference>
<evidence type="ECO:0000256" key="20">
    <source>
        <dbReference type="SAM" id="Phobius"/>
    </source>
</evidence>
<dbReference type="Pfam" id="PF03950">
    <property type="entry name" value="tRNA-synt_1c_C"/>
    <property type="match status" value="1"/>
</dbReference>
<evidence type="ECO:0000256" key="10">
    <source>
        <dbReference type="ARBA" id="ARBA00022692"/>
    </source>
</evidence>
<dbReference type="InterPro" id="IPR011035">
    <property type="entry name" value="Ribosomal_bL25/Gln-tRNA_synth"/>
</dbReference>
<dbReference type="InterPro" id="IPR049437">
    <property type="entry name" value="tRNA-synt_1c_C2"/>
</dbReference>
<dbReference type="SUPFAM" id="SSF52374">
    <property type="entry name" value="Nucleotidylyl transferase"/>
    <property type="match status" value="1"/>
</dbReference>
<dbReference type="GO" id="GO:0016757">
    <property type="term" value="F:glycosyltransferase activity"/>
    <property type="evidence" value="ECO:0007669"/>
    <property type="project" value="UniProtKB-KW"/>
</dbReference>
<keyword evidence="6" id="KW-0597">Phosphoprotein</keyword>
<evidence type="ECO:0000256" key="4">
    <source>
        <dbReference type="ARBA" id="ARBA00012835"/>
    </source>
</evidence>
<evidence type="ECO:0000256" key="2">
    <source>
        <dbReference type="ARBA" id="ARBA00004496"/>
    </source>
</evidence>
<evidence type="ECO:0000256" key="9">
    <source>
        <dbReference type="ARBA" id="ARBA00022679"/>
    </source>
</evidence>
<evidence type="ECO:0000256" key="18">
    <source>
        <dbReference type="ARBA" id="ARBA00030865"/>
    </source>
</evidence>
<sequence>MWRRIYLALVLVRLYFALSPSYIHPDEHFQGPEVIAGEVFGYPIYKTWEFTSSHPIRSIFPFWLIYGWPLTVLKWLWEGLGYGPVPPYIAFYSLRILMFLLSFILGDWAIHELIHNIRDRRWAITLVASSYVTWTYQTHTFSNSIETLVVLWCLVLIGKLKEDTEHILSYPSAVLAFLGVLGVWNRITFPGFLLAPLTYLLPGLYRQPLRIPIMLAAGLFTLTIAVTMDTEFYTGQRPHFTELLSTTVITPWNNVMYNIDTTNLAQHGLHPFWQHFAANLPQLIGPAFPLIFFSSRKDILFWSAVSGVIVLSFFPHQEARFLLPAVPLLLSSVKVPKRGMRFCLGAWAVFNAFAAVLFGIYHQGGAVPAQTWIAGQDNISQTFWWKTYSPPRWLLDGKNEKVTTTDLMGMPGDQMIDMLQKSAVCKGEVDQILLVAPLSATFLDGYVDDRSNGAKLDFERLWEYGRHIGLDDLDFGDDGSNVNREQNVGAVSCWILALTEHIALLNMAEAQIKEWQERAEALKPLNLKQIEGPLGELDAHLTLRSYIIGYSLSDADTTVWKTLRANRVAHAYIKQSLMVNLSRWFFFIEATAQPSIDLPTRPAKEAADEGASYDIGLQDTEKGVVTRFPPEPSGYLHIGHAKAALLNDYFAHKKYKGTMILRFDDTNPSKEKQEFQDSILKDCELLGVKPDRITYTSDYFEDLHKVAVQMIKDGNAYADNTPQEQLQKERMEKIESVHRNDSIEDNLAHFEEMKTGSVEGTKWFIRAKLDMSSNNGAMRDPVIYRCNPEAHHRTGTTWKIYPTYDFACPVVDSVEGITHALRTTEYNDRDPQYQWFLKTLNLRHVYNWNFSRMNFIKTFLSKRKLNKVVDDGKVWGWDDPRMPTVRGIRRRGMTIPALQEFILKTGPSKNINLMDWSAFWATNKKYIDPVAPRYTAVVAENKVTCTVTGAPEAPRTEEKDLHAKNAEVGKKKVVFSKTIILDQEDARSFEQDEEITLMNWGNAIVRKKTHSLNPLNLVKSDGDKMVTELELELHLQGDVKTTKKKVTWLSTDQELVPITLYEFDYLISKDKLEEDDVLEEILNKVTEVKTEALADCNVAALQEDAIVQFDRKGYFRIDKAFKHGEPAVAFQIPTGKKM</sequence>
<dbReference type="GO" id="GO:0004818">
    <property type="term" value="F:glutamate-tRNA ligase activity"/>
    <property type="evidence" value="ECO:0007669"/>
    <property type="project" value="UniProtKB-EC"/>
</dbReference>
<gene>
    <name evidence="25" type="ORF">ZT1A5_G8427</name>
</gene>
<feature type="domain" description="Glutamyl/glutaminyl-tRNA synthetase class Ib catalytic" evidence="22">
    <location>
        <begin position="624"/>
        <end position="928"/>
    </location>
</feature>
<keyword evidence="10 20" id="KW-0812">Transmembrane</keyword>
<dbReference type="InterPro" id="IPR005599">
    <property type="entry name" value="GPI_mannosylTrfase"/>
</dbReference>
<keyword evidence="11" id="KW-0547">Nucleotide-binding</keyword>
<dbReference type="AlphaFoldDB" id="A0A1Y6LRI8"/>
<name>A0A1Y6LRI8_ZYMTR</name>
<evidence type="ECO:0000256" key="3">
    <source>
        <dbReference type="ARBA" id="ARBA00008927"/>
    </source>
</evidence>
<evidence type="ECO:0000256" key="5">
    <source>
        <dbReference type="ARBA" id="ARBA00022490"/>
    </source>
</evidence>
<feature type="transmembrane region" description="Helical" evidence="20">
    <location>
        <begin position="209"/>
        <end position="228"/>
    </location>
</feature>
<evidence type="ECO:0000256" key="17">
    <source>
        <dbReference type="ARBA" id="ARBA00023146"/>
    </source>
</evidence>
<proteinExistence type="inferred from homology"/>